<evidence type="ECO:0000313" key="2">
    <source>
        <dbReference type="EMBL" id="KKR99224.1"/>
    </source>
</evidence>
<organism evidence="2 3">
    <name type="scientific">Candidatus Uhrbacteria bacterium GW2011_GWC1_41_20</name>
    <dbReference type="NCBI Taxonomy" id="1618983"/>
    <lineage>
        <taxon>Bacteria</taxon>
        <taxon>Candidatus Uhriibacteriota</taxon>
    </lineage>
</organism>
<feature type="region of interest" description="Disordered" evidence="1">
    <location>
        <begin position="322"/>
        <end position="360"/>
    </location>
</feature>
<comment type="caution">
    <text evidence="2">The sequence shown here is derived from an EMBL/GenBank/DDBJ whole genome shotgun (WGS) entry which is preliminary data.</text>
</comment>
<proteinExistence type="predicted"/>
<evidence type="ECO:0000256" key="1">
    <source>
        <dbReference type="SAM" id="MobiDB-lite"/>
    </source>
</evidence>
<dbReference type="Proteomes" id="UP000033930">
    <property type="component" value="Unassembled WGS sequence"/>
</dbReference>
<sequence length="385" mass="39852">MHSSTPRVNARSLGMTAYGIQIYKKPSKANTFTLAEVRLLPPAGATAAELRLEAEAQLEAGPELGALLALREHRPKGRGDAEGKQGEDLVLTQPLRLDEDPRLRSEAPAVVVGVTRLSEEGRLAHQPEADGGLSGPTDQAEARPVPVGTTEAAGDPVDPAVEEKAGRSRLHHDPAVEPTPGAEALDAQVGHAVVPDRHAVDAHQQAGLGLSLLGAHVGLELVHPLLQAGEAFADVGEGVLDRRDAEHRGVEVGLGDLALEGGLGSVDAHLQIVDVHLDLLGRGHPDRAHARVQVRDLRLQGACAPLECQDVLAVEGGTGVHGSGAAGVGRGPDDGRGLGPRRVGGGHKAHGHEDQGHQDTNHRAVAHGVSYLALLGPVGVGLVFG</sequence>
<dbReference type="EMBL" id="LCAW01000009">
    <property type="protein sequence ID" value="KKR99224.1"/>
    <property type="molecule type" value="Genomic_DNA"/>
</dbReference>
<feature type="compositionally biased region" description="Basic and acidic residues" evidence="1">
    <location>
        <begin position="161"/>
        <end position="173"/>
    </location>
</feature>
<gene>
    <name evidence="2" type="ORF">UU50_C0009G0041</name>
</gene>
<feature type="compositionally biased region" description="Basic and acidic residues" evidence="1">
    <location>
        <begin position="351"/>
        <end position="360"/>
    </location>
</feature>
<reference evidence="2 3" key="1">
    <citation type="journal article" date="2015" name="Nature">
        <title>rRNA introns, odd ribosomes, and small enigmatic genomes across a large radiation of phyla.</title>
        <authorList>
            <person name="Brown C.T."/>
            <person name="Hug L.A."/>
            <person name="Thomas B.C."/>
            <person name="Sharon I."/>
            <person name="Castelle C.J."/>
            <person name="Singh A."/>
            <person name="Wilkins M.J."/>
            <person name="Williams K.H."/>
            <person name="Banfield J.F."/>
        </authorList>
    </citation>
    <scope>NUCLEOTIDE SEQUENCE [LARGE SCALE GENOMIC DNA]</scope>
</reference>
<evidence type="ECO:0000313" key="3">
    <source>
        <dbReference type="Proteomes" id="UP000033930"/>
    </source>
</evidence>
<feature type="region of interest" description="Disordered" evidence="1">
    <location>
        <begin position="121"/>
        <end position="173"/>
    </location>
</feature>
<accession>A0A0G0VED9</accession>
<protein>
    <submittedName>
        <fullName evidence="2">Uncharacterized protein</fullName>
    </submittedName>
</protein>
<name>A0A0G0VED9_9BACT</name>
<dbReference type="AlphaFoldDB" id="A0A0G0VED9"/>